<proteinExistence type="predicted"/>
<dbReference type="RefSeq" id="WP_341744385.1">
    <property type="nucleotide sequence ID" value="NZ_CP151406.1"/>
</dbReference>
<accession>A0ABZ2XKC8</accession>
<organism evidence="1 2">
    <name type="scientific">Azonexus hydrophilus</name>
    <dbReference type="NCBI Taxonomy" id="418702"/>
    <lineage>
        <taxon>Bacteria</taxon>
        <taxon>Pseudomonadati</taxon>
        <taxon>Pseudomonadota</taxon>
        <taxon>Betaproteobacteria</taxon>
        <taxon>Rhodocyclales</taxon>
        <taxon>Azonexaceae</taxon>
        <taxon>Azonexus</taxon>
    </lineage>
</organism>
<gene>
    <name evidence="1" type="ORF">AADV58_06740</name>
</gene>
<dbReference type="Proteomes" id="UP001479520">
    <property type="component" value="Chromosome"/>
</dbReference>
<name>A0ABZ2XKC8_9RHOO</name>
<reference evidence="1 2" key="1">
    <citation type="submission" date="2024-04" db="EMBL/GenBank/DDBJ databases">
        <title>Dissimilatory iodate-reducing microorganisms contribute to the enrichment of iodine in groundwater.</title>
        <authorList>
            <person name="Jiang Z."/>
        </authorList>
    </citation>
    <scope>NUCLEOTIDE SEQUENCE [LARGE SCALE GENOMIC DNA]</scope>
    <source>
        <strain evidence="1 2">NCP973</strain>
    </source>
</reference>
<protein>
    <submittedName>
        <fullName evidence="1">Uncharacterized protein</fullName>
    </submittedName>
</protein>
<sequence>MQNGFKTPETVAEIAAVFLSFTPVRDRMYKPRLQYWGIAWAQRPWLT</sequence>
<evidence type="ECO:0000313" key="2">
    <source>
        <dbReference type="Proteomes" id="UP001479520"/>
    </source>
</evidence>
<dbReference type="EMBL" id="CP151406">
    <property type="protein sequence ID" value="WZJ22833.1"/>
    <property type="molecule type" value="Genomic_DNA"/>
</dbReference>
<evidence type="ECO:0000313" key="1">
    <source>
        <dbReference type="EMBL" id="WZJ22833.1"/>
    </source>
</evidence>
<keyword evidence="2" id="KW-1185">Reference proteome</keyword>